<gene>
    <name evidence="2" type="ORF">PACLA_8A026614</name>
</gene>
<dbReference type="Pfam" id="PF03665">
    <property type="entry name" value="UPF0172"/>
    <property type="match status" value="1"/>
</dbReference>
<dbReference type="EMBL" id="CACRXK020008883">
    <property type="protein sequence ID" value="CAB4015887.1"/>
    <property type="molecule type" value="Genomic_DNA"/>
</dbReference>
<evidence type="ECO:0000313" key="3">
    <source>
        <dbReference type="Proteomes" id="UP001152795"/>
    </source>
</evidence>
<dbReference type="PROSITE" id="PS50249">
    <property type="entry name" value="MPN"/>
    <property type="match status" value="1"/>
</dbReference>
<protein>
    <submittedName>
        <fullName evidence="2">Uncharacterized protein</fullName>
    </submittedName>
</protein>
<proteinExistence type="inferred from homology"/>
<comment type="caution">
    <text evidence="2">The sequence shown here is derived from an EMBL/GenBank/DDBJ whole genome shotgun (WGS) entry which is preliminary data.</text>
</comment>
<dbReference type="InterPro" id="IPR005366">
    <property type="entry name" value="EMC8/9"/>
</dbReference>
<organism evidence="2 3">
    <name type="scientific">Paramuricea clavata</name>
    <name type="common">Red gorgonian</name>
    <name type="synonym">Violescent sea-whip</name>
    <dbReference type="NCBI Taxonomy" id="317549"/>
    <lineage>
        <taxon>Eukaryota</taxon>
        <taxon>Metazoa</taxon>
        <taxon>Cnidaria</taxon>
        <taxon>Anthozoa</taxon>
        <taxon>Octocorallia</taxon>
        <taxon>Malacalcyonacea</taxon>
        <taxon>Plexauridae</taxon>
        <taxon>Paramuricea</taxon>
    </lineage>
</organism>
<dbReference type="InterPro" id="IPR037518">
    <property type="entry name" value="MPN"/>
</dbReference>
<dbReference type="AlphaFoldDB" id="A0A6S7IEJ3"/>
<accession>A0A6S7IEJ3</accession>
<comment type="similarity">
    <text evidence="1">Belongs to the EMC8/EMC9 family.</text>
</comment>
<sequence length="237" mass="27054">MGICCTFQYGRRVALNFYYKYFCSNLLSFMILKQPNTMKVTISSRAYSKILLHASKYPHKAVCGVVIARENSDSKIDVLDAVPLFHLSLGLAPMMEVALTQVDAYCKSNKLQVVGYYQANQCLDNNSPDVYAYKITEKLQENFNSAFILMVDNKKMGFECEFQACKLYHLQDNKWKYNEKDLCLADDETLSIVSQLMIGKAYPSLVDFDNHLDDLSLDWLNPEINKVVDNAASQVQE</sequence>
<dbReference type="PANTHER" id="PTHR12941:SF10">
    <property type="entry name" value="ER MEMBRANE PROTEIN COMPLEX SUBUNIT 8_9 HOMOLOG"/>
    <property type="match status" value="1"/>
</dbReference>
<name>A0A6S7IEJ3_PARCT</name>
<reference evidence="2" key="1">
    <citation type="submission" date="2020-04" db="EMBL/GenBank/DDBJ databases">
        <authorList>
            <person name="Alioto T."/>
            <person name="Alioto T."/>
            <person name="Gomez Garrido J."/>
        </authorList>
    </citation>
    <scope>NUCLEOTIDE SEQUENCE</scope>
    <source>
        <strain evidence="2">A484AB</strain>
    </source>
</reference>
<dbReference type="CDD" id="cd08060">
    <property type="entry name" value="MPN_UPF0172"/>
    <property type="match status" value="1"/>
</dbReference>
<keyword evidence="3" id="KW-1185">Reference proteome</keyword>
<dbReference type="Proteomes" id="UP001152795">
    <property type="component" value="Unassembled WGS sequence"/>
</dbReference>
<dbReference type="Gene3D" id="3.40.140.10">
    <property type="entry name" value="Cytidine Deaminase, domain 2"/>
    <property type="match status" value="1"/>
</dbReference>
<evidence type="ECO:0000256" key="1">
    <source>
        <dbReference type="ARBA" id="ARBA00007461"/>
    </source>
</evidence>
<dbReference type="GO" id="GO:0072546">
    <property type="term" value="C:EMC complex"/>
    <property type="evidence" value="ECO:0007669"/>
    <property type="project" value="InterPro"/>
</dbReference>
<dbReference type="OrthoDB" id="194468at2759"/>
<evidence type="ECO:0000313" key="2">
    <source>
        <dbReference type="EMBL" id="CAB4015887.1"/>
    </source>
</evidence>
<dbReference type="PANTHER" id="PTHR12941">
    <property type="entry name" value="ER MEMBRANE PROTEIN COMPLEX"/>
    <property type="match status" value="1"/>
</dbReference>